<evidence type="ECO:0000313" key="11">
    <source>
        <dbReference type="EMBL" id="QTA81923.1"/>
    </source>
</evidence>
<dbReference type="InterPro" id="IPR010162">
    <property type="entry name" value="PepT-like"/>
</dbReference>
<dbReference type="GO" id="GO:0046872">
    <property type="term" value="F:metal ion binding"/>
    <property type="evidence" value="ECO:0007669"/>
    <property type="project" value="UniProtKB-UniRule"/>
</dbReference>
<dbReference type="SUPFAM" id="SSF53187">
    <property type="entry name" value="Zn-dependent exopeptidases"/>
    <property type="match status" value="1"/>
</dbReference>
<dbReference type="Pfam" id="PF07687">
    <property type="entry name" value="M20_dimer"/>
    <property type="match status" value="1"/>
</dbReference>
<evidence type="ECO:0000256" key="6">
    <source>
        <dbReference type="ARBA" id="ARBA00023049"/>
    </source>
</evidence>
<evidence type="ECO:0000256" key="1">
    <source>
        <dbReference type="ARBA" id="ARBA00001947"/>
    </source>
</evidence>
<feature type="active site" description="Proton acceptor" evidence="8">
    <location>
        <position position="139"/>
    </location>
</feature>
<feature type="domain" description="Peptidase M20 dimerisation" evidence="10">
    <location>
        <begin position="176"/>
        <end position="269"/>
    </location>
</feature>
<dbReference type="InterPro" id="IPR008007">
    <property type="entry name" value="Peptidase_M42"/>
</dbReference>
<feature type="binding site" evidence="9">
    <location>
        <position position="106"/>
    </location>
    <ligand>
        <name>Zn(2+)</name>
        <dbReference type="ChEBI" id="CHEBI:29105"/>
        <label>2</label>
    </ligand>
</feature>
<keyword evidence="12" id="KW-1185">Reference proteome</keyword>
<feature type="binding site" evidence="9">
    <location>
        <position position="106"/>
    </location>
    <ligand>
        <name>Zn(2+)</name>
        <dbReference type="ChEBI" id="CHEBI:29105"/>
        <label>1</label>
    </ligand>
</feature>
<evidence type="ECO:0000313" key="12">
    <source>
        <dbReference type="Proteomes" id="UP000663720"/>
    </source>
</evidence>
<dbReference type="GO" id="GO:0008237">
    <property type="term" value="F:metallopeptidase activity"/>
    <property type="evidence" value="ECO:0007669"/>
    <property type="project" value="UniProtKB-KW"/>
</dbReference>
<evidence type="ECO:0000256" key="9">
    <source>
        <dbReference type="PIRSR" id="PIRSR001123-2"/>
    </source>
</evidence>
<proteinExistence type="inferred from homology"/>
<dbReference type="PIRSF" id="PIRSF001123">
    <property type="entry name" value="PepA_GA"/>
    <property type="match status" value="1"/>
</dbReference>
<evidence type="ECO:0000256" key="3">
    <source>
        <dbReference type="ARBA" id="ARBA00022723"/>
    </source>
</evidence>
<dbReference type="PANTHER" id="PTHR42994">
    <property type="entry name" value="PEPTIDASE T"/>
    <property type="match status" value="1"/>
</dbReference>
<dbReference type="KEGG" id="dli:dnl_42800"/>
<keyword evidence="6" id="KW-0482">Metalloprotease</keyword>
<name>A0A975BAN2_9BACT</name>
<evidence type="ECO:0000256" key="5">
    <source>
        <dbReference type="ARBA" id="ARBA00022833"/>
    </source>
</evidence>
<dbReference type="Proteomes" id="UP000663720">
    <property type="component" value="Chromosome"/>
</dbReference>
<dbReference type="PANTHER" id="PTHR42994:SF2">
    <property type="entry name" value="PEPTIDASE"/>
    <property type="match status" value="1"/>
</dbReference>
<accession>A0A975BAN2</accession>
<sequence>MVNQDRLADLFKFLVKIDSVSKEEADISLEIQKILKSMGAEIIIDNAGEKIGANTGNLIARFKGTVAAPPIMMNAHMDTVEPGRGVKPVFKDGIFTSDGTTILGADDKSAIAVLIEAVRSLQENNIPHSPVELVLTICEEIGLHGAKNMDYSLIKSKYGYALDAPNTEGIITRAPGANKFEIKIHGKEAHSGAAPEKGINAIAIAAQAISMVKMGRIDPDTTCNIGTIKGGTATNIVPNLVVMKGEVRSHDPEKLKNVTEEIFAVFKNTVETHKASPDAQLPRVEIELENDFSRTVISEDNPVVVLAVKAAQNLGKKLLPVTTGGGADANIFFEKGIDIGVLGTGMTDMHTVNESVAMKDMAGMVELIIEIIKLHTAMDNG</sequence>
<dbReference type="InterPro" id="IPR002933">
    <property type="entry name" value="Peptidase_M20"/>
</dbReference>
<dbReference type="EMBL" id="CP061799">
    <property type="protein sequence ID" value="QTA81923.1"/>
    <property type="molecule type" value="Genomic_DNA"/>
</dbReference>
<reference evidence="11" key="1">
    <citation type="journal article" date="2021" name="Microb. Physiol.">
        <title>Proteogenomic Insights into the Physiology of Marine, Sulfate-Reducing, Filamentous Desulfonema limicola and Desulfonema magnum.</title>
        <authorList>
            <person name="Schnaars V."/>
            <person name="Wohlbrand L."/>
            <person name="Scheve S."/>
            <person name="Hinrichs C."/>
            <person name="Reinhardt R."/>
            <person name="Rabus R."/>
        </authorList>
    </citation>
    <scope>NUCLEOTIDE SEQUENCE</scope>
    <source>
        <strain evidence="11">5ac10</strain>
    </source>
</reference>
<evidence type="ECO:0000256" key="7">
    <source>
        <dbReference type="PIRNR" id="PIRNR001123"/>
    </source>
</evidence>
<keyword evidence="4" id="KW-0378">Hydrolase</keyword>
<evidence type="ECO:0000259" key="10">
    <source>
        <dbReference type="Pfam" id="PF07687"/>
    </source>
</evidence>
<keyword evidence="3 9" id="KW-0479">Metal-binding</keyword>
<feature type="binding site" evidence="9">
    <location>
        <position position="140"/>
    </location>
    <ligand>
        <name>Zn(2+)</name>
        <dbReference type="ChEBI" id="CHEBI:29105"/>
        <label>2</label>
    </ligand>
</feature>
<protein>
    <submittedName>
        <fullName evidence="11">Peptidase T</fullName>
    </submittedName>
</protein>
<dbReference type="GO" id="GO:0006508">
    <property type="term" value="P:proteolysis"/>
    <property type="evidence" value="ECO:0007669"/>
    <property type="project" value="UniProtKB-KW"/>
</dbReference>
<dbReference type="GO" id="GO:0004177">
    <property type="term" value="F:aminopeptidase activity"/>
    <property type="evidence" value="ECO:0007669"/>
    <property type="project" value="UniProtKB-UniRule"/>
</dbReference>
<dbReference type="InterPro" id="IPR001261">
    <property type="entry name" value="ArgE/DapE_CS"/>
</dbReference>
<dbReference type="Gene3D" id="3.40.630.10">
    <property type="entry name" value="Zn peptidases"/>
    <property type="match status" value="1"/>
</dbReference>
<dbReference type="Pfam" id="PF01546">
    <property type="entry name" value="Peptidase_M20"/>
    <property type="match status" value="1"/>
</dbReference>
<dbReference type="PROSITE" id="PS00758">
    <property type="entry name" value="ARGE_DAPE_CPG2_1"/>
    <property type="match status" value="1"/>
</dbReference>
<dbReference type="InterPro" id="IPR011650">
    <property type="entry name" value="Peptidase_M20_dimer"/>
</dbReference>
<dbReference type="Gene3D" id="3.30.70.360">
    <property type="match status" value="1"/>
</dbReference>
<dbReference type="RefSeq" id="WP_207687902.1">
    <property type="nucleotide sequence ID" value="NZ_CP061799.1"/>
</dbReference>
<dbReference type="SUPFAM" id="SSF55031">
    <property type="entry name" value="Bacterial exopeptidase dimerisation domain"/>
    <property type="match status" value="1"/>
</dbReference>
<evidence type="ECO:0000256" key="2">
    <source>
        <dbReference type="ARBA" id="ARBA00022670"/>
    </source>
</evidence>
<comment type="similarity">
    <text evidence="7">Belongs to the peptidase M42 family.</text>
</comment>
<evidence type="ECO:0000256" key="8">
    <source>
        <dbReference type="PIRSR" id="PIRSR001123-1"/>
    </source>
</evidence>
<gene>
    <name evidence="11" type="primary">pepT</name>
    <name evidence="11" type="ORF">dnl_42800</name>
</gene>
<organism evidence="11 12">
    <name type="scientific">Desulfonema limicola</name>
    <dbReference type="NCBI Taxonomy" id="45656"/>
    <lineage>
        <taxon>Bacteria</taxon>
        <taxon>Pseudomonadati</taxon>
        <taxon>Thermodesulfobacteriota</taxon>
        <taxon>Desulfobacteria</taxon>
        <taxon>Desulfobacterales</taxon>
        <taxon>Desulfococcaceae</taxon>
        <taxon>Desulfonema</taxon>
    </lineage>
</organism>
<feature type="binding site" evidence="9">
    <location>
        <position position="163"/>
    </location>
    <ligand>
        <name>Zn(2+)</name>
        <dbReference type="ChEBI" id="CHEBI:29105"/>
        <label>1</label>
    </ligand>
</feature>
<dbReference type="InterPro" id="IPR036264">
    <property type="entry name" value="Bact_exopeptidase_dim_dom"/>
</dbReference>
<keyword evidence="5" id="KW-0862">Zinc</keyword>
<comment type="cofactor">
    <cofactor evidence="9">
        <name>a divalent metal cation</name>
        <dbReference type="ChEBI" id="CHEBI:60240"/>
    </cofactor>
    <text evidence="9">Binds 2 divalent metal cations per subunit.</text>
</comment>
<dbReference type="AlphaFoldDB" id="A0A975BAN2"/>
<comment type="cofactor">
    <cofactor evidence="1">
        <name>Zn(2+)</name>
        <dbReference type="ChEBI" id="CHEBI:29105"/>
    </cofactor>
</comment>
<dbReference type="NCBIfam" id="TIGR01883">
    <property type="entry name" value="PepT-like"/>
    <property type="match status" value="1"/>
</dbReference>
<evidence type="ECO:0000256" key="4">
    <source>
        <dbReference type="ARBA" id="ARBA00022801"/>
    </source>
</evidence>
<keyword evidence="2" id="KW-0645">Protease</keyword>